<dbReference type="AlphaFoldDB" id="A0A081CF26"/>
<reference evidence="2" key="1">
    <citation type="journal article" date="2014" name="Genome Announc.">
        <title>Draft Genome Sequence of the Yeast Pseudozyma antarctica Type Strain JCM10317, a Producer of the Glycolipid Biosurfactants, Mannosylerythritol Lipids.</title>
        <authorList>
            <person name="Saika A."/>
            <person name="Koike H."/>
            <person name="Hori T."/>
            <person name="Fukuoka T."/>
            <person name="Sato S."/>
            <person name="Habe H."/>
            <person name="Kitamoto D."/>
            <person name="Morita T."/>
        </authorList>
    </citation>
    <scope>NUCLEOTIDE SEQUENCE [LARGE SCALE GENOMIC DNA]</scope>
    <source>
        <strain evidence="2">JCM 10317</strain>
    </source>
</reference>
<organism evidence="1 2">
    <name type="scientific">Pseudozyma antarctica</name>
    <name type="common">Yeast</name>
    <name type="synonym">Candida antarctica</name>
    <dbReference type="NCBI Taxonomy" id="84753"/>
    <lineage>
        <taxon>Eukaryota</taxon>
        <taxon>Fungi</taxon>
        <taxon>Dikarya</taxon>
        <taxon>Basidiomycota</taxon>
        <taxon>Ustilaginomycotina</taxon>
        <taxon>Ustilaginomycetes</taxon>
        <taxon>Ustilaginales</taxon>
        <taxon>Ustilaginaceae</taxon>
        <taxon>Moesziomyces</taxon>
    </lineage>
</organism>
<keyword evidence="1" id="KW-0808">Transferase</keyword>
<dbReference type="HOGENOM" id="CLU_070645_0_0_1"/>
<name>A0A081CF26_PSEA2</name>
<dbReference type="PROSITE" id="PS51186">
    <property type="entry name" value="GNAT"/>
    <property type="match status" value="1"/>
</dbReference>
<dbReference type="InterPro" id="IPR000182">
    <property type="entry name" value="GNAT_dom"/>
</dbReference>
<gene>
    <name evidence="1" type="ORF">PAN0_008d3489</name>
</gene>
<dbReference type="GO" id="GO:0016747">
    <property type="term" value="F:acyltransferase activity, transferring groups other than amino-acyl groups"/>
    <property type="evidence" value="ECO:0007669"/>
    <property type="project" value="InterPro"/>
</dbReference>
<sequence length="287" mass="30669">MSAEATSLYGGGGGGGLSVPTSDAASPCNVGAYGTATSPSTASLSPSSGSASTSKGACRSSTGSVANLLALTELRKAAWARIYTSGISTGDAAISTTRIPSWKQFDALMIRRHRHIAVDPRDNRTLGWIACFHPYPQHACLYDDSDAPSHPTVDGREGRVAEIQIMIAAAERRRGVGTFLVKALLALLGQDTRYSTVQASFFPENKACLKLLERCGFEMAATRRNVAKMLDGPRVGDWRDLVTMELKLPPLPTLPTPAAHPDRTLSPTFELDSTIDPTAIQKRPRLE</sequence>
<proteinExistence type="predicted"/>
<protein>
    <submittedName>
        <fullName evidence="1">Phosphinothricin N-acetyltransferase</fullName>
    </submittedName>
</protein>
<dbReference type="OrthoDB" id="2545846at2759"/>
<dbReference type="Gene3D" id="3.40.630.30">
    <property type="match status" value="1"/>
</dbReference>
<accession>A0A081CF26</accession>
<dbReference type="InterPro" id="IPR016181">
    <property type="entry name" value="Acyl_CoA_acyltransferase"/>
</dbReference>
<evidence type="ECO:0000313" key="2">
    <source>
        <dbReference type="Proteomes" id="UP000053758"/>
    </source>
</evidence>
<dbReference type="GeneID" id="26304399"/>
<evidence type="ECO:0000313" key="1">
    <source>
        <dbReference type="EMBL" id="GAK65272.1"/>
    </source>
</evidence>
<dbReference type="Proteomes" id="UP000053758">
    <property type="component" value="Unassembled WGS sequence"/>
</dbReference>
<dbReference type="EMBL" id="DF830075">
    <property type="protein sequence ID" value="GAK65272.1"/>
    <property type="molecule type" value="Genomic_DNA"/>
</dbReference>
<keyword evidence="2" id="KW-1185">Reference proteome</keyword>
<dbReference type="SUPFAM" id="SSF55729">
    <property type="entry name" value="Acyl-CoA N-acyltransferases (Nat)"/>
    <property type="match status" value="1"/>
</dbReference>
<dbReference type="Pfam" id="PF00583">
    <property type="entry name" value="Acetyltransf_1"/>
    <property type="match status" value="1"/>
</dbReference>
<dbReference type="RefSeq" id="XP_014656476.1">
    <property type="nucleotide sequence ID" value="XM_014800990.1"/>
</dbReference>